<protein>
    <submittedName>
        <fullName evidence="2">Uncharacterized protein</fullName>
    </submittedName>
</protein>
<evidence type="ECO:0000313" key="2">
    <source>
        <dbReference type="EMBL" id="MBB4639841.1"/>
    </source>
</evidence>
<reference evidence="2 3" key="1">
    <citation type="submission" date="2020-08" db="EMBL/GenBank/DDBJ databases">
        <title>Genomic Encyclopedia of Type Strains, Phase IV (KMG-IV): sequencing the most valuable type-strain genomes for metagenomic binning, comparative biology and taxonomic classification.</title>
        <authorList>
            <person name="Goeker M."/>
        </authorList>
    </citation>
    <scope>NUCLEOTIDE SEQUENCE [LARGE SCALE GENOMIC DNA]</scope>
    <source>
        <strain evidence="2 3">DSM 7465</strain>
    </source>
</reference>
<evidence type="ECO:0000256" key="1">
    <source>
        <dbReference type="SAM" id="MobiDB-lite"/>
    </source>
</evidence>
<organism evidence="2 3">
    <name type="scientific">Rhizorhapis suberifaciens</name>
    <name type="common">corky root of lettuce</name>
    <dbReference type="NCBI Taxonomy" id="13656"/>
    <lineage>
        <taxon>Bacteria</taxon>
        <taxon>Pseudomonadati</taxon>
        <taxon>Pseudomonadota</taxon>
        <taxon>Alphaproteobacteria</taxon>
        <taxon>Sphingomonadales</taxon>
        <taxon>Sphingomonadaceae</taxon>
        <taxon>Rhizorhapis</taxon>
    </lineage>
</organism>
<dbReference type="AlphaFoldDB" id="A0A840HQ46"/>
<dbReference type="EMBL" id="JACHOV010000001">
    <property type="protein sequence ID" value="MBB4639841.1"/>
    <property type="molecule type" value="Genomic_DNA"/>
</dbReference>
<dbReference type="Proteomes" id="UP000575068">
    <property type="component" value="Unassembled WGS sequence"/>
</dbReference>
<sequence length="331" mass="37125">MINGRYHGTQGKIGFDGLWLSPEDHTLIVEVKTTDAYRLSLDTLAVYRAKLAEAGKLSSESSILIVVGRQDTGELEAQIRGSRHAWDIRLISVEALIKLVLLKENTEALETGLKMRSLLTPIEYTRLDRMVDVMFTTATDVEEEPDPEVEESADAAERQSANTLVPPVIGSTMSRPVRTKGTWHFTDAELLQAKREDVIAALSHREGTSLVRKSRALYWNAQRDVRAACSMSKRYTGKNQAPYWYAYHPQWETFLAEAGRGYFVLGCMDRDTAYAVPHSAMGPLLPLLHTTSNKPGSTYWHIHLVEYSESLAISVPKSSPLDLRPFEMEIS</sequence>
<name>A0A840HQ46_9SPHN</name>
<comment type="caution">
    <text evidence="2">The sequence shown here is derived from an EMBL/GenBank/DDBJ whole genome shotgun (WGS) entry which is preliminary data.</text>
</comment>
<accession>A0A840HQ46</accession>
<dbReference type="RefSeq" id="WP_184473709.1">
    <property type="nucleotide sequence ID" value="NZ_JACHOV010000001.1"/>
</dbReference>
<feature type="compositionally biased region" description="Acidic residues" evidence="1">
    <location>
        <begin position="141"/>
        <end position="154"/>
    </location>
</feature>
<proteinExistence type="predicted"/>
<gene>
    <name evidence="2" type="ORF">HNQ99_000121</name>
</gene>
<feature type="region of interest" description="Disordered" evidence="1">
    <location>
        <begin position="141"/>
        <end position="160"/>
    </location>
</feature>
<keyword evidence="3" id="KW-1185">Reference proteome</keyword>
<evidence type="ECO:0000313" key="3">
    <source>
        <dbReference type="Proteomes" id="UP000575068"/>
    </source>
</evidence>